<gene>
    <name evidence="2" type="ORF">FDP41_009740</name>
</gene>
<organism evidence="2 3">
    <name type="scientific">Naegleria fowleri</name>
    <name type="common">Brain eating amoeba</name>
    <dbReference type="NCBI Taxonomy" id="5763"/>
    <lineage>
        <taxon>Eukaryota</taxon>
        <taxon>Discoba</taxon>
        <taxon>Heterolobosea</taxon>
        <taxon>Tetramitia</taxon>
        <taxon>Eutetramitia</taxon>
        <taxon>Vahlkampfiidae</taxon>
        <taxon>Naegleria</taxon>
    </lineage>
</organism>
<keyword evidence="3" id="KW-1185">Reference proteome</keyword>
<dbReference type="AlphaFoldDB" id="A0A6A5BD81"/>
<dbReference type="VEuPathDB" id="AmoebaDB:FDP41_009740"/>
<dbReference type="VEuPathDB" id="AmoebaDB:NF0004470"/>
<dbReference type="VEuPathDB" id="AmoebaDB:NfTy_087750"/>
<comment type="caution">
    <text evidence="2">The sequence shown here is derived from an EMBL/GenBank/DDBJ whole genome shotgun (WGS) entry which is preliminary data.</text>
</comment>
<evidence type="ECO:0000259" key="1">
    <source>
        <dbReference type="Pfam" id="PF02171"/>
    </source>
</evidence>
<dbReference type="Pfam" id="PF02171">
    <property type="entry name" value="Piwi"/>
    <property type="match status" value="1"/>
</dbReference>
<dbReference type="SUPFAM" id="SSF53098">
    <property type="entry name" value="Ribonuclease H-like"/>
    <property type="match status" value="1"/>
</dbReference>
<dbReference type="VEuPathDB" id="AmoebaDB:NF0004460"/>
<feature type="domain" description="Piwi" evidence="1">
    <location>
        <begin position="137"/>
        <end position="304"/>
    </location>
</feature>
<dbReference type="Proteomes" id="UP000444721">
    <property type="component" value="Unassembled WGS sequence"/>
</dbReference>
<dbReference type="RefSeq" id="XP_044556759.1">
    <property type="nucleotide sequence ID" value="XM_044713731.1"/>
</dbReference>
<dbReference type="InterPro" id="IPR036085">
    <property type="entry name" value="PAZ_dom_sf"/>
</dbReference>
<accession>A0A6A5BD81</accession>
<reference evidence="2 3" key="1">
    <citation type="journal article" date="2019" name="Sci. Rep.">
        <title>Nanopore sequencing improves the draft genome of the human pathogenic amoeba Naegleria fowleri.</title>
        <authorList>
            <person name="Liechti N."/>
            <person name="Schurch N."/>
            <person name="Bruggmann R."/>
            <person name="Wittwer M."/>
        </authorList>
    </citation>
    <scope>NUCLEOTIDE SEQUENCE [LARGE SCALE GENOMIC DNA]</scope>
    <source>
        <strain evidence="2 3">ATCC 30894</strain>
    </source>
</reference>
<name>A0A6A5BD81_NAEFO</name>
<dbReference type="Gene3D" id="2.170.260.10">
    <property type="entry name" value="paz domain"/>
    <property type="match status" value="1"/>
</dbReference>
<dbReference type="InterPro" id="IPR012337">
    <property type="entry name" value="RNaseH-like_sf"/>
</dbReference>
<dbReference type="InterPro" id="IPR003165">
    <property type="entry name" value="Piwi"/>
</dbReference>
<dbReference type="OrthoDB" id="8195769at2759"/>
<evidence type="ECO:0000313" key="2">
    <source>
        <dbReference type="EMBL" id="KAF0972044.1"/>
    </source>
</evidence>
<sequence>MKKTVHDIQKELIGRSIQYKGKSFVIRDIDFGKNPTSTFKRKDKEISYLDHAEERYGKTEDPIDVKQPMVKCYLTGAKKKEVIKDLNCFSWSQKSDTIKNIVQNFASSKSEAGRFLQENAGITISERRLQVTGSDSKVYNTVKEILISKGVTSQCILWTGKTREKVTAIRKQVLSKSKIPLWNLRHDFQGVTVCGICVEGNGRTKTGAVVMSVNEELTEYCSDTFQCEKKDLFQSLTQSLQNVKEKREQITKKNQANSNIIIYVMGLQYLSEELAFATWELIFPNLCVILVNKDTSTRFYRDHLKVDSSLLVKDLQREHVNEFYLTTVSDASELCHCP</sequence>
<proteinExistence type="predicted"/>
<dbReference type="SUPFAM" id="SSF101690">
    <property type="entry name" value="PAZ domain"/>
    <property type="match status" value="1"/>
</dbReference>
<evidence type="ECO:0000313" key="3">
    <source>
        <dbReference type="Proteomes" id="UP000444721"/>
    </source>
</evidence>
<dbReference type="GO" id="GO:0003676">
    <property type="term" value="F:nucleic acid binding"/>
    <property type="evidence" value="ECO:0007669"/>
    <property type="project" value="InterPro"/>
</dbReference>
<protein>
    <recommendedName>
        <fullName evidence="1">Piwi domain-containing protein</fullName>
    </recommendedName>
</protein>
<dbReference type="GeneID" id="68116955"/>
<dbReference type="EMBL" id="VFQX01000072">
    <property type="protein sequence ID" value="KAF0972044.1"/>
    <property type="molecule type" value="Genomic_DNA"/>
</dbReference>